<dbReference type="AlphaFoldDB" id="A0A937AGE9"/>
<organism evidence="1 2">
    <name type="scientific">Marivirga atlantica</name>
    <dbReference type="NCBI Taxonomy" id="1548457"/>
    <lineage>
        <taxon>Bacteria</taxon>
        <taxon>Pseudomonadati</taxon>
        <taxon>Bacteroidota</taxon>
        <taxon>Cytophagia</taxon>
        <taxon>Cytophagales</taxon>
        <taxon>Marivirgaceae</taxon>
        <taxon>Marivirga</taxon>
    </lineage>
</organism>
<accession>A0A937AGE9</accession>
<dbReference type="EMBL" id="JAERQG010000002">
    <property type="protein sequence ID" value="MBL0765099.1"/>
    <property type="molecule type" value="Genomic_DNA"/>
</dbReference>
<evidence type="ECO:0000313" key="2">
    <source>
        <dbReference type="Proteomes" id="UP000642920"/>
    </source>
</evidence>
<sequence length="255" mass="29143">MQRQFRKNILTLVFCLFVGSVFGQKSNNKDTLRVLFVGNSYTYFWNLPQMVETMARSNDYAMIARKSTAGGTNWKQHWEGDKGLKSRSIIEDGNWDVVVLQNHSKSTINDLEQFMEYGDKLIELVKSTGARPVLYETWARSFNPLMIDQIKSGYHELAEKHKLDVVHVGEIWSMALDQRADLRLYDPDDSHPSTIGTYLTACAFYSYLTGKSAHGLEERISKTDGDGELLYLSIMSGNDAEFMQDVVDHFQTRGK</sequence>
<dbReference type="GO" id="GO:0016788">
    <property type="term" value="F:hydrolase activity, acting on ester bonds"/>
    <property type="evidence" value="ECO:0007669"/>
    <property type="project" value="UniProtKB-ARBA"/>
</dbReference>
<protein>
    <recommendedName>
        <fullName evidence="3">SGNH/GDSL hydrolase family protein</fullName>
    </recommendedName>
</protein>
<evidence type="ECO:0000313" key="1">
    <source>
        <dbReference type="EMBL" id="MBL0765099.1"/>
    </source>
</evidence>
<dbReference type="SUPFAM" id="SSF52266">
    <property type="entry name" value="SGNH hydrolase"/>
    <property type="match status" value="1"/>
</dbReference>
<proteinExistence type="predicted"/>
<keyword evidence="2" id="KW-1185">Reference proteome</keyword>
<reference evidence="1" key="1">
    <citation type="submission" date="2021-01" db="EMBL/GenBank/DDBJ databases">
        <title>Marivirga sp. nov., isolated from intertidal surface sediments.</title>
        <authorList>
            <person name="Zhang M."/>
        </authorList>
    </citation>
    <scope>NUCLEOTIDE SEQUENCE</scope>
    <source>
        <strain evidence="1">SM1354</strain>
    </source>
</reference>
<comment type="caution">
    <text evidence="1">The sequence shown here is derived from an EMBL/GenBank/DDBJ whole genome shotgun (WGS) entry which is preliminary data.</text>
</comment>
<dbReference type="InterPro" id="IPR036514">
    <property type="entry name" value="SGNH_hydro_sf"/>
</dbReference>
<dbReference type="RefSeq" id="WP_201919415.1">
    <property type="nucleotide sequence ID" value="NZ_JAERQG010000002.1"/>
</dbReference>
<dbReference type="Proteomes" id="UP000642920">
    <property type="component" value="Unassembled WGS sequence"/>
</dbReference>
<dbReference type="Gene3D" id="3.40.50.1110">
    <property type="entry name" value="SGNH hydrolase"/>
    <property type="match status" value="1"/>
</dbReference>
<gene>
    <name evidence="1" type="ORF">JKP34_07550</name>
</gene>
<evidence type="ECO:0008006" key="3">
    <source>
        <dbReference type="Google" id="ProtNLM"/>
    </source>
</evidence>
<name>A0A937AGE9_9BACT</name>